<protein>
    <submittedName>
        <fullName evidence="4">CBS domain-containing protein</fullName>
    </submittedName>
</protein>
<dbReference type="InterPro" id="IPR000644">
    <property type="entry name" value="CBS_dom"/>
</dbReference>
<dbReference type="Gene3D" id="3.10.580.10">
    <property type="entry name" value="CBS-domain"/>
    <property type="match status" value="1"/>
</dbReference>
<dbReference type="Proteomes" id="UP001184230">
    <property type="component" value="Unassembled WGS sequence"/>
</dbReference>
<dbReference type="Pfam" id="PF00571">
    <property type="entry name" value="CBS"/>
    <property type="match status" value="2"/>
</dbReference>
<evidence type="ECO:0000313" key="5">
    <source>
        <dbReference type="Proteomes" id="UP001184230"/>
    </source>
</evidence>
<name>A0ABU1NEA6_9BURK</name>
<dbReference type="SUPFAM" id="SSF54631">
    <property type="entry name" value="CBS-domain pair"/>
    <property type="match status" value="1"/>
</dbReference>
<evidence type="ECO:0000256" key="2">
    <source>
        <dbReference type="PROSITE-ProRule" id="PRU00703"/>
    </source>
</evidence>
<organism evidence="4 5">
    <name type="scientific">Variovorax soli</name>
    <dbReference type="NCBI Taxonomy" id="376815"/>
    <lineage>
        <taxon>Bacteria</taxon>
        <taxon>Pseudomonadati</taxon>
        <taxon>Pseudomonadota</taxon>
        <taxon>Betaproteobacteria</taxon>
        <taxon>Burkholderiales</taxon>
        <taxon>Comamonadaceae</taxon>
        <taxon>Variovorax</taxon>
    </lineage>
</organism>
<comment type="caution">
    <text evidence="4">The sequence shown here is derived from an EMBL/GenBank/DDBJ whole genome shotgun (WGS) entry which is preliminary data.</text>
</comment>
<reference evidence="4 5" key="1">
    <citation type="submission" date="2023-07" db="EMBL/GenBank/DDBJ databases">
        <title>Sorghum-associated microbial communities from plants grown in Nebraska, USA.</title>
        <authorList>
            <person name="Schachtman D."/>
        </authorList>
    </citation>
    <scope>NUCLEOTIDE SEQUENCE [LARGE SCALE GENOMIC DNA]</scope>
    <source>
        <strain evidence="4 5">DS1781</strain>
    </source>
</reference>
<dbReference type="PANTHER" id="PTHR43080">
    <property type="entry name" value="CBS DOMAIN-CONTAINING PROTEIN CBSX3, MITOCHONDRIAL"/>
    <property type="match status" value="1"/>
</dbReference>
<evidence type="ECO:0000259" key="3">
    <source>
        <dbReference type="PROSITE" id="PS51371"/>
    </source>
</evidence>
<keyword evidence="5" id="KW-1185">Reference proteome</keyword>
<evidence type="ECO:0000256" key="1">
    <source>
        <dbReference type="ARBA" id="ARBA00023122"/>
    </source>
</evidence>
<accession>A0ABU1NEA6</accession>
<dbReference type="PANTHER" id="PTHR43080:SF2">
    <property type="entry name" value="CBS DOMAIN-CONTAINING PROTEIN"/>
    <property type="match status" value="1"/>
</dbReference>
<dbReference type="SMART" id="SM00116">
    <property type="entry name" value="CBS"/>
    <property type="match status" value="2"/>
</dbReference>
<keyword evidence="1 2" id="KW-0129">CBS domain</keyword>
<feature type="domain" description="CBS" evidence="3">
    <location>
        <begin position="9"/>
        <end position="66"/>
    </location>
</feature>
<dbReference type="EMBL" id="JAVDRF010000004">
    <property type="protein sequence ID" value="MDR6536789.1"/>
    <property type="molecule type" value="Genomic_DNA"/>
</dbReference>
<dbReference type="InterPro" id="IPR051257">
    <property type="entry name" value="Diverse_CBS-Domain"/>
</dbReference>
<gene>
    <name evidence="4" type="ORF">J2739_002562</name>
</gene>
<sequence>MNQDISSLMQQPVWSVSMDDTVAQVEALLSSNRLNWVPVLEPSNGEVVGVISASDLVAFHAQGRDALATCAWQMCSYKPIVVDVGTPASTVAALMVERGIHHVVVTDSRGIAGVVSSLDFVRTFLPATD</sequence>
<feature type="domain" description="CBS" evidence="3">
    <location>
        <begin position="74"/>
        <end position="129"/>
    </location>
</feature>
<dbReference type="PROSITE" id="PS51371">
    <property type="entry name" value="CBS"/>
    <property type="match status" value="2"/>
</dbReference>
<dbReference type="InterPro" id="IPR046342">
    <property type="entry name" value="CBS_dom_sf"/>
</dbReference>
<evidence type="ECO:0000313" key="4">
    <source>
        <dbReference type="EMBL" id="MDR6536789.1"/>
    </source>
</evidence>
<proteinExistence type="predicted"/>
<dbReference type="RefSeq" id="WP_309902090.1">
    <property type="nucleotide sequence ID" value="NZ_JAVDRF010000004.1"/>
</dbReference>